<comment type="caution">
    <text evidence="9">The sequence shown here is derived from an EMBL/GenBank/DDBJ whole genome shotgun (WGS) entry which is preliminary data.</text>
</comment>
<dbReference type="InterPro" id="IPR032782">
    <property type="entry name" value="KhpB_N"/>
</dbReference>
<dbReference type="Pfam" id="PF01424">
    <property type="entry name" value="R3H"/>
    <property type="match status" value="1"/>
</dbReference>
<dbReference type="PROSITE" id="PS51061">
    <property type="entry name" value="R3H"/>
    <property type="match status" value="1"/>
</dbReference>
<dbReference type="InterPro" id="IPR034079">
    <property type="entry name" value="R3H_KhpB"/>
</dbReference>
<evidence type="ECO:0000313" key="10">
    <source>
        <dbReference type="Proteomes" id="UP000295632"/>
    </source>
</evidence>
<feature type="domain" description="R3H" evidence="8">
    <location>
        <begin position="166"/>
        <end position="232"/>
    </location>
</feature>
<keyword evidence="5 6" id="KW-0961">Cell wall biogenesis/degradation</keyword>
<dbReference type="CDD" id="cd02644">
    <property type="entry name" value="R3H_jag"/>
    <property type="match status" value="1"/>
</dbReference>
<dbReference type="InterPro" id="IPR036867">
    <property type="entry name" value="R3H_dom_sf"/>
</dbReference>
<dbReference type="InterPro" id="IPR039247">
    <property type="entry name" value="KhpB"/>
</dbReference>
<dbReference type="SMART" id="SM01245">
    <property type="entry name" value="Jag_N"/>
    <property type="match status" value="1"/>
</dbReference>
<dbReference type="PANTHER" id="PTHR35800">
    <property type="entry name" value="PROTEIN JAG"/>
    <property type="match status" value="1"/>
</dbReference>
<keyword evidence="10" id="KW-1185">Reference proteome</keyword>
<dbReference type="RefSeq" id="WP_133580918.1">
    <property type="nucleotide sequence ID" value="NZ_SNYJ01000010.1"/>
</dbReference>
<evidence type="ECO:0000256" key="6">
    <source>
        <dbReference type="HAMAP-Rule" id="MF_00867"/>
    </source>
</evidence>
<dbReference type="EMBL" id="SNYJ01000010">
    <property type="protein sequence ID" value="TDQ38344.1"/>
    <property type="molecule type" value="Genomic_DNA"/>
</dbReference>
<comment type="similarity">
    <text evidence="6">Belongs to the KhpB RNA-binding protein family.</text>
</comment>
<comment type="subunit">
    <text evidence="6">Forms a complex with KhpA.</text>
</comment>
<comment type="function">
    <text evidence="6">A probable RNA chaperone. Forms a complex with KhpA which binds to cellular RNA and controls its expression. Plays a role in peptidoglycan (PG) homeostasis and cell length regulation.</text>
</comment>
<name>A0A4R6U5N3_9BACI</name>
<dbReference type="CDD" id="cd02414">
    <property type="entry name" value="KH-II_Jag"/>
    <property type="match status" value="1"/>
</dbReference>
<comment type="subcellular location">
    <subcellularLocation>
        <location evidence="6">Cytoplasm</location>
    </subcellularLocation>
</comment>
<evidence type="ECO:0000259" key="8">
    <source>
        <dbReference type="PROSITE" id="PS51061"/>
    </source>
</evidence>
<dbReference type="InterPro" id="IPR015946">
    <property type="entry name" value="KH_dom-like_a/b"/>
</dbReference>
<feature type="region of interest" description="Disordered" evidence="7">
    <location>
        <begin position="213"/>
        <end position="239"/>
    </location>
</feature>
<reference evidence="9 10" key="1">
    <citation type="submission" date="2019-03" db="EMBL/GenBank/DDBJ databases">
        <title>Genomic Encyclopedia of Type Strains, Phase IV (KMG-IV): sequencing the most valuable type-strain genomes for metagenomic binning, comparative biology and taxonomic classification.</title>
        <authorList>
            <person name="Goeker M."/>
        </authorList>
    </citation>
    <scope>NUCLEOTIDE SEQUENCE [LARGE SCALE GENOMIC DNA]</scope>
    <source>
        <strain evidence="9 10">DSM 28697</strain>
    </source>
</reference>
<keyword evidence="4 6" id="KW-0143">Chaperone</keyword>
<organism evidence="9 10">
    <name type="scientific">Aureibacillus halotolerans</name>
    <dbReference type="NCBI Taxonomy" id="1508390"/>
    <lineage>
        <taxon>Bacteria</taxon>
        <taxon>Bacillati</taxon>
        <taxon>Bacillota</taxon>
        <taxon>Bacilli</taxon>
        <taxon>Bacillales</taxon>
        <taxon>Bacillaceae</taxon>
        <taxon>Aureibacillus</taxon>
    </lineage>
</organism>
<dbReference type="Gene3D" id="3.30.300.20">
    <property type="match status" value="1"/>
</dbReference>
<dbReference type="NCBIfam" id="NF041568">
    <property type="entry name" value="Jag_EloR"/>
    <property type="match status" value="1"/>
</dbReference>
<sequence length="239" mass="27163">MSKKVTVKDQTVDVAVASALKQLEATRDQVHIDVIQEERKGFLGFFSRQAIVAVSLKDEQPSEDLIQEAEPANEFEVDKDEHVDPIMATQEYLQTIIDEMGIEATVGVESKKDRDVWFDIHGEQLAMVIGKRGQTLNALQQLAQLVINQVTKKYYVVMVDAEGYRGRRKETLEQLAIRMAYKAKTSGTPVQLEPMPSFERKIIHHILQRYKGVNTESRGNEPHRHVRITPRTNASVPNK</sequence>
<protein>
    <recommendedName>
        <fullName evidence="6">RNA-binding protein KhpB</fullName>
    </recommendedName>
    <alternativeName>
        <fullName evidence="6">RNA-binding protein EloR</fullName>
    </alternativeName>
</protein>
<dbReference type="InterPro" id="IPR038008">
    <property type="entry name" value="Jag_KH"/>
</dbReference>
<dbReference type="Proteomes" id="UP000295632">
    <property type="component" value="Unassembled WGS sequence"/>
</dbReference>
<dbReference type="PANTHER" id="PTHR35800:SF1">
    <property type="entry name" value="RNA-BINDING PROTEIN KHPB"/>
    <property type="match status" value="1"/>
</dbReference>
<gene>
    <name evidence="6" type="primary">khpB</name>
    <name evidence="6" type="synonym">eloR</name>
    <name evidence="9" type="ORF">EV213_11087</name>
</gene>
<evidence type="ECO:0000256" key="1">
    <source>
        <dbReference type="ARBA" id="ARBA00022490"/>
    </source>
</evidence>
<dbReference type="Gene3D" id="3.30.30.80">
    <property type="entry name" value="probable RNA-binding protein from clostridium symbiosum atcc 14940"/>
    <property type="match status" value="1"/>
</dbReference>
<accession>A0A4R6U5N3</accession>
<dbReference type="GO" id="GO:0008360">
    <property type="term" value="P:regulation of cell shape"/>
    <property type="evidence" value="ECO:0007669"/>
    <property type="project" value="UniProtKB-KW"/>
</dbReference>
<feature type="compositionally biased region" description="Polar residues" evidence="7">
    <location>
        <begin position="230"/>
        <end position="239"/>
    </location>
</feature>
<evidence type="ECO:0000313" key="9">
    <source>
        <dbReference type="EMBL" id="TDQ38344.1"/>
    </source>
</evidence>
<comment type="caution">
    <text evidence="6">Lacks conserved residue(s) required for the propagation of feature annotation.</text>
</comment>
<dbReference type="GO" id="GO:0003723">
    <property type="term" value="F:RNA binding"/>
    <property type="evidence" value="ECO:0007669"/>
    <property type="project" value="UniProtKB-UniRule"/>
</dbReference>
<dbReference type="Pfam" id="PF13083">
    <property type="entry name" value="KH_KhpA-B"/>
    <property type="match status" value="1"/>
</dbReference>
<evidence type="ECO:0000256" key="2">
    <source>
        <dbReference type="ARBA" id="ARBA00022884"/>
    </source>
</evidence>
<evidence type="ECO:0000256" key="3">
    <source>
        <dbReference type="ARBA" id="ARBA00022960"/>
    </source>
</evidence>
<evidence type="ECO:0000256" key="5">
    <source>
        <dbReference type="ARBA" id="ARBA00023316"/>
    </source>
</evidence>
<dbReference type="GO" id="GO:0071555">
    <property type="term" value="P:cell wall organization"/>
    <property type="evidence" value="ECO:0007669"/>
    <property type="project" value="UniProtKB-KW"/>
</dbReference>
<keyword evidence="1 6" id="KW-0963">Cytoplasm</keyword>
<dbReference type="InterPro" id="IPR038247">
    <property type="entry name" value="Jag_N_dom_sf"/>
</dbReference>
<dbReference type="HAMAP" id="MF_00867">
    <property type="entry name" value="KhpB"/>
    <property type="match status" value="1"/>
</dbReference>
<dbReference type="Pfam" id="PF14804">
    <property type="entry name" value="Jag_N"/>
    <property type="match status" value="1"/>
</dbReference>
<dbReference type="GO" id="GO:0005737">
    <property type="term" value="C:cytoplasm"/>
    <property type="evidence" value="ECO:0007669"/>
    <property type="project" value="UniProtKB-SubCell"/>
</dbReference>
<dbReference type="Gene3D" id="3.30.1370.50">
    <property type="entry name" value="R3H-like domain"/>
    <property type="match status" value="1"/>
</dbReference>
<dbReference type="AlphaFoldDB" id="A0A4R6U5N3"/>
<comment type="domain">
    <text evidence="6">Has an N-terminal Jag-N domain and 2 RNA-binding domains (KH and R3H).</text>
</comment>
<dbReference type="OrthoDB" id="9794483at2"/>
<dbReference type="InterPro" id="IPR001374">
    <property type="entry name" value="R3H_dom"/>
</dbReference>
<keyword evidence="3 6" id="KW-0133">Cell shape</keyword>
<dbReference type="SUPFAM" id="SSF82708">
    <property type="entry name" value="R3H domain"/>
    <property type="match status" value="1"/>
</dbReference>
<dbReference type="SMART" id="SM00393">
    <property type="entry name" value="R3H"/>
    <property type="match status" value="1"/>
</dbReference>
<evidence type="ECO:0000256" key="7">
    <source>
        <dbReference type="SAM" id="MobiDB-lite"/>
    </source>
</evidence>
<evidence type="ECO:0000256" key="4">
    <source>
        <dbReference type="ARBA" id="ARBA00023186"/>
    </source>
</evidence>
<proteinExistence type="inferred from homology"/>
<keyword evidence="2 6" id="KW-0694">RNA-binding</keyword>
<dbReference type="GO" id="GO:0009252">
    <property type="term" value="P:peptidoglycan biosynthetic process"/>
    <property type="evidence" value="ECO:0007669"/>
    <property type="project" value="UniProtKB-UniRule"/>
</dbReference>